<dbReference type="AlphaFoldDB" id="A0AAE1G9C3"/>
<evidence type="ECO:0008006" key="3">
    <source>
        <dbReference type="Google" id="ProtNLM"/>
    </source>
</evidence>
<proteinExistence type="predicted"/>
<protein>
    <recommendedName>
        <fullName evidence="3">Transposase</fullName>
    </recommendedName>
</protein>
<dbReference type="Gene3D" id="3.30.420.10">
    <property type="entry name" value="Ribonuclease H-like superfamily/Ribonuclease H"/>
    <property type="match status" value="1"/>
</dbReference>
<evidence type="ECO:0000313" key="2">
    <source>
        <dbReference type="Proteomes" id="UP001286313"/>
    </source>
</evidence>
<dbReference type="GO" id="GO:0003676">
    <property type="term" value="F:nucleic acid binding"/>
    <property type="evidence" value="ECO:0007669"/>
    <property type="project" value="InterPro"/>
</dbReference>
<sequence length="137" mass="16136">MYIQFLDETLPVLFEEVPLDVRRRMWFMHDGAPSHFSLTARAYLDTIYPNRWIGHGVPIRRPPRSTDLNPLDFYLWGNLKTLVYATEVQSWEDLWRRVCDGCEQIKHDPGILQCVRESMLRRVQACNAAHGGHFEHI</sequence>
<evidence type="ECO:0000313" key="1">
    <source>
        <dbReference type="EMBL" id="KAK3888480.1"/>
    </source>
</evidence>
<name>A0AAE1G9C3_PETCI</name>
<dbReference type="InterPro" id="IPR036397">
    <property type="entry name" value="RNaseH_sf"/>
</dbReference>
<comment type="caution">
    <text evidence="1">The sequence shown here is derived from an EMBL/GenBank/DDBJ whole genome shotgun (WGS) entry which is preliminary data.</text>
</comment>
<gene>
    <name evidence="1" type="ORF">Pcinc_007462</name>
</gene>
<dbReference type="PANTHER" id="PTHR47326:SF1">
    <property type="entry name" value="HTH PSQ-TYPE DOMAIN-CONTAINING PROTEIN"/>
    <property type="match status" value="1"/>
</dbReference>
<dbReference type="PANTHER" id="PTHR47326">
    <property type="entry name" value="TRANSPOSABLE ELEMENT TC3 TRANSPOSASE-LIKE PROTEIN"/>
    <property type="match status" value="1"/>
</dbReference>
<organism evidence="1 2">
    <name type="scientific">Petrolisthes cinctipes</name>
    <name type="common">Flat porcelain crab</name>
    <dbReference type="NCBI Taxonomy" id="88211"/>
    <lineage>
        <taxon>Eukaryota</taxon>
        <taxon>Metazoa</taxon>
        <taxon>Ecdysozoa</taxon>
        <taxon>Arthropoda</taxon>
        <taxon>Crustacea</taxon>
        <taxon>Multicrustacea</taxon>
        <taxon>Malacostraca</taxon>
        <taxon>Eumalacostraca</taxon>
        <taxon>Eucarida</taxon>
        <taxon>Decapoda</taxon>
        <taxon>Pleocyemata</taxon>
        <taxon>Anomura</taxon>
        <taxon>Galatheoidea</taxon>
        <taxon>Porcellanidae</taxon>
        <taxon>Petrolisthes</taxon>
    </lineage>
</organism>
<accession>A0AAE1G9C3</accession>
<reference evidence="1" key="1">
    <citation type="submission" date="2023-10" db="EMBL/GenBank/DDBJ databases">
        <title>Genome assemblies of two species of porcelain crab, Petrolisthes cinctipes and Petrolisthes manimaculis (Anomura: Porcellanidae).</title>
        <authorList>
            <person name="Angst P."/>
        </authorList>
    </citation>
    <scope>NUCLEOTIDE SEQUENCE</scope>
    <source>
        <strain evidence="1">PB745_01</strain>
        <tissue evidence="1">Gill</tissue>
    </source>
</reference>
<dbReference type="EMBL" id="JAWQEG010000549">
    <property type="protein sequence ID" value="KAK3888480.1"/>
    <property type="molecule type" value="Genomic_DNA"/>
</dbReference>
<keyword evidence="2" id="KW-1185">Reference proteome</keyword>
<dbReference type="Proteomes" id="UP001286313">
    <property type="component" value="Unassembled WGS sequence"/>
</dbReference>